<sequence>MSNSAASSTCRLDGKIALVTGSGRGMGRQNALELASRGASLVINYSRAAEPAEKVVKEIESLGQKAIAIKADVSKPAETAAMFEKAVEHYGHLDIVVSNSGVESFGHISEITPEEFDRVFAVNTKGQLFVAQQAYKHLTVGGRLVMLSSISAQAKGVANHAVYSGSKGAVEAFARCLAVGESDSYFFSKSATVINQCYPLDFGPKRISVNAIAPGGIKTDMYVEAARKYIPNEASMTDQQVDELVASWSPLKRAGVPQDVSRVVAFLCSQDGEWINGQVLTIGGGAAM</sequence>
<dbReference type="PANTHER" id="PTHR43639:SF1">
    <property type="entry name" value="SHORT-CHAIN DEHYDROGENASE_REDUCTASE FAMILY PROTEIN"/>
    <property type="match status" value="1"/>
</dbReference>
<evidence type="ECO:0000313" key="5">
    <source>
        <dbReference type="EMBL" id="KAK3178872.1"/>
    </source>
</evidence>
<dbReference type="PANTHER" id="PTHR43639">
    <property type="entry name" value="OXIDOREDUCTASE, SHORT-CHAIN DEHYDROGENASE/REDUCTASE FAMILY (AFU_ORTHOLOGUE AFUA_5G02870)"/>
    <property type="match status" value="1"/>
</dbReference>
<gene>
    <name evidence="5" type="ORF">OEA41_001009</name>
</gene>
<keyword evidence="3" id="KW-0560">Oxidoreductase</keyword>
<organism evidence="5 6">
    <name type="scientific">Lepraria neglecta</name>
    <dbReference type="NCBI Taxonomy" id="209136"/>
    <lineage>
        <taxon>Eukaryota</taxon>
        <taxon>Fungi</taxon>
        <taxon>Dikarya</taxon>
        <taxon>Ascomycota</taxon>
        <taxon>Pezizomycotina</taxon>
        <taxon>Lecanoromycetes</taxon>
        <taxon>OSLEUM clade</taxon>
        <taxon>Lecanoromycetidae</taxon>
        <taxon>Lecanorales</taxon>
        <taxon>Lecanorineae</taxon>
        <taxon>Stereocaulaceae</taxon>
        <taxon>Lepraria</taxon>
    </lineage>
</organism>
<proteinExistence type="inferred from homology"/>
<evidence type="ECO:0000256" key="2">
    <source>
        <dbReference type="ARBA" id="ARBA00022857"/>
    </source>
</evidence>
<keyword evidence="6" id="KW-1185">Reference proteome</keyword>
<dbReference type="Proteomes" id="UP001276659">
    <property type="component" value="Unassembled WGS sequence"/>
</dbReference>
<evidence type="ECO:0000256" key="3">
    <source>
        <dbReference type="ARBA" id="ARBA00023002"/>
    </source>
</evidence>
<dbReference type="Gene3D" id="3.40.50.720">
    <property type="entry name" value="NAD(P)-binding Rossmann-like Domain"/>
    <property type="match status" value="1"/>
</dbReference>
<dbReference type="InterPro" id="IPR036291">
    <property type="entry name" value="NAD(P)-bd_dom_sf"/>
</dbReference>
<dbReference type="PRINTS" id="PR00080">
    <property type="entry name" value="SDRFAMILY"/>
</dbReference>
<evidence type="ECO:0000256" key="1">
    <source>
        <dbReference type="ARBA" id="ARBA00006484"/>
    </source>
</evidence>
<dbReference type="SMART" id="SM00822">
    <property type="entry name" value="PKS_KR"/>
    <property type="match status" value="1"/>
</dbReference>
<dbReference type="InterPro" id="IPR057326">
    <property type="entry name" value="KR_dom"/>
</dbReference>
<dbReference type="PROSITE" id="PS00061">
    <property type="entry name" value="ADH_SHORT"/>
    <property type="match status" value="1"/>
</dbReference>
<dbReference type="SUPFAM" id="SSF51735">
    <property type="entry name" value="NAD(P)-binding Rossmann-fold domains"/>
    <property type="match status" value="1"/>
</dbReference>
<dbReference type="AlphaFoldDB" id="A0AAE0DQB6"/>
<comment type="similarity">
    <text evidence="1">Belongs to the short-chain dehydrogenases/reductases (SDR) family.</text>
</comment>
<accession>A0AAE0DQB6</accession>
<comment type="caution">
    <text evidence="5">The sequence shown here is derived from an EMBL/GenBank/DDBJ whole genome shotgun (WGS) entry which is preliminary data.</text>
</comment>
<evidence type="ECO:0000313" key="6">
    <source>
        <dbReference type="Proteomes" id="UP001276659"/>
    </source>
</evidence>
<evidence type="ECO:0000259" key="4">
    <source>
        <dbReference type="SMART" id="SM00822"/>
    </source>
</evidence>
<feature type="domain" description="Ketoreductase" evidence="4">
    <location>
        <begin position="15"/>
        <end position="197"/>
    </location>
</feature>
<keyword evidence="2" id="KW-0521">NADP</keyword>
<dbReference type="EMBL" id="JASNWA010000003">
    <property type="protein sequence ID" value="KAK3178872.1"/>
    <property type="molecule type" value="Genomic_DNA"/>
</dbReference>
<protein>
    <recommendedName>
        <fullName evidence="4">Ketoreductase domain-containing protein</fullName>
    </recommendedName>
</protein>
<dbReference type="InterPro" id="IPR020904">
    <property type="entry name" value="Sc_DH/Rdtase_CS"/>
</dbReference>
<dbReference type="Pfam" id="PF13561">
    <property type="entry name" value="adh_short_C2"/>
    <property type="match status" value="1"/>
</dbReference>
<name>A0AAE0DQB6_9LECA</name>
<reference evidence="5" key="1">
    <citation type="submission" date="2022-11" db="EMBL/GenBank/DDBJ databases">
        <title>Chromosomal genome sequence assembly and mating type (MAT) locus characterization of the leprose asexual lichenized fungus Lepraria neglecta (Nyl.) Erichsen.</title>
        <authorList>
            <person name="Allen J.L."/>
            <person name="Pfeffer B."/>
        </authorList>
    </citation>
    <scope>NUCLEOTIDE SEQUENCE</scope>
    <source>
        <strain evidence="5">Allen 5258</strain>
    </source>
</reference>
<dbReference type="GO" id="GO:0016491">
    <property type="term" value="F:oxidoreductase activity"/>
    <property type="evidence" value="ECO:0007669"/>
    <property type="project" value="UniProtKB-KW"/>
</dbReference>
<dbReference type="FunFam" id="3.40.50.720:FF:000084">
    <property type="entry name" value="Short-chain dehydrogenase reductase"/>
    <property type="match status" value="1"/>
</dbReference>
<dbReference type="InterPro" id="IPR002347">
    <property type="entry name" value="SDR_fam"/>
</dbReference>
<dbReference type="PRINTS" id="PR00081">
    <property type="entry name" value="GDHRDH"/>
</dbReference>